<keyword evidence="1" id="KW-0175">Coiled coil</keyword>
<keyword evidence="4" id="KW-1185">Reference proteome</keyword>
<reference evidence="3" key="1">
    <citation type="submission" date="2022-11" db="EMBL/GenBank/DDBJ databases">
        <title>Centuries of genome instability and evolution in soft-shell clam transmissible cancer (bioRxiv).</title>
        <authorList>
            <person name="Hart S.F.M."/>
            <person name="Yonemitsu M.A."/>
            <person name="Giersch R.M."/>
            <person name="Beal B.F."/>
            <person name="Arriagada G."/>
            <person name="Davis B.W."/>
            <person name="Ostrander E.A."/>
            <person name="Goff S.P."/>
            <person name="Metzger M.J."/>
        </authorList>
    </citation>
    <scope>NUCLEOTIDE SEQUENCE</scope>
    <source>
        <strain evidence="3">MELC-2E11</strain>
        <tissue evidence="3">Siphon/mantle</tissue>
    </source>
</reference>
<evidence type="ECO:0008006" key="5">
    <source>
        <dbReference type="Google" id="ProtNLM"/>
    </source>
</evidence>
<evidence type="ECO:0000256" key="1">
    <source>
        <dbReference type="SAM" id="Coils"/>
    </source>
</evidence>
<organism evidence="3 4">
    <name type="scientific">Mya arenaria</name>
    <name type="common">Soft-shell clam</name>
    <dbReference type="NCBI Taxonomy" id="6604"/>
    <lineage>
        <taxon>Eukaryota</taxon>
        <taxon>Metazoa</taxon>
        <taxon>Spiralia</taxon>
        <taxon>Lophotrochozoa</taxon>
        <taxon>Mollusca</taxon>
        <taxon>Bivalvia</taxon>
        <taxon>Autobranchia</taxon>
        <taxon>Heteroconchia</taxon>
        <taxon>Euheterodonta</taxon>
        <taxon>Imparidentia</taxon>
        <taxon>Neoheterodontei</taxon>
        <taxon>Myida</taxon>
        <taxon>Myoidea</taxon>
        <taxon>Myidae</taxon>
        <taxon>Mya</taxon>
    </lineage>
</organism>
<feature type="coiled-coil region" evidence="1">
    <location>
        <begin position="107"/>
        <end position="148"/>
    </location>
</feature>
<dbReference type="EMBL" id="CP111014">
    <property type="protein sequence ID" value="WAQ98116.1"/>
    <property type="molecule type" value="Genomic_DNA"/>
</dbReference>
<gene>
    <name evidence="3" type="ORF">MAR_022489</name>
</gene>
<proteinExistence type="predicted"/>
<feature type="region of interest" description="Disordered" evidence="2">
    <location>
        <begin position="266"/>
        <end position="292"/>
    </location>
</feature>
<evidence type="ECO:0000313" key="3">
    <source>
        <dbReference type="EMBL" id="WAQ98116.1"/>
    </source>
</evidence>
<evidence type="ECO:0000313" key="4">
    <source>
        <dbReference type="Proteomes" id="UP001164746"/>
    </source>
</evidence>
<feature type="compositionally biased region" description="Basic and acidic residues" evidence="2">
    <location>
        <begin position="282"/>
        <end position="292"/>
    </location>
</feature>
<evidence type="ECO:0000256" key="2">
    <source>
        <dbReference type="SAM" id="MobiDB-lite"/>
    </source>
</evidence>
<dbReference type="Proteomes" id="UP001164746">
    <property type="component" value="Chromosome 3"/>
</dbReference>
<protein>
    <recommendedName>
        <fullName evidence="5">Mitochondria-eating protein C-terminal domain-containing protein</fullName>
    </recommendedName>
</protein>
<name>A0ABY7DK78_MYAAR</name>
<accession>A0ABY7DK78</accession>
<sequence length="364" mass="42083">MGTAGHKYQRVPLSETGSTGDMRIRRYVCKCYQGVLFVYESAKKTWDRGLPLIDCLEGFAFIFCCGCLTKLWKYLRRYAKSDKPSYKWENTELHSIKSERGLTSFEILSMQLQLDQKDNEIHDLKENVRKLAQDKRQAEMEKQDALTRVLESFAFCNAELETNWQLVAAWYLDENLPNSQSLKKALKDGRKSMVPRLLTEMEKKFDTYLCGFCKNASLRPVLTSGKMKEYVSSCVKLSLLMSASDPPVVVDCPGWVPCTPDYQSEQDEHSGVFGQTNVNAEGDERNKNSTSDLKERRNFNKELFKEYTVRGNYVEFFVWPVMFLHENGPVLTKGIAQGAEDKIISDDDHRWEWWKTTNNLINND</sequence>